<reference evidence="1 2" key="1">
    <citation type="submission" date="2021-12" db="EMBL/GenBank/DDBJ databases">
        <title>Characterization of novel class B3 metallo-beta-lactamase from novel Pseudomonas species.</title>
        <authorList>
            <person name="Yamada K."/>
            <person name="Aoki K."/>
            <person name="Ishii Y."/>
        </authorList>
    </citation>
    <scope>NUCLEOTIDE SEQUENCE [LARGE SCALE GENOMIC DNA]</scope>
    <source>
        <strain evidence="1 2">TUM20286</strain>
    </source>
</reference>
<evidence type="ECO:0000313" key="2">
    <source>
        <dbReference type="Proteomes" id="UP001054892"/>
    </source>
</evidence>
<name>A0ABQ4W3S5_9PSED</name>
<sequence length="610" mass="68229">MWFDRFTGEQCRQLPALIQPGRYQSVNDGPAFNGHTPVFTGVLVSDGDQRCQLGDEACTFTPPQKSLAAATELLSKVIATIDAEALQAPLMSPLMSPLMPASIIDAKSHLQPFEERLLDVVKQGHLHHISQRPRLDLHYEDEVADIGRARRLAKGALVHLASHSECWQRQTLSGVIPKKVLARFSEDDYGIYENRVYARLLDKIERYLHGRLAELRGLQATLNQALRFYEAENVDYRLREEICRLWGMTFSAEETSNASKLLGETLEKLERLYQTIAGLQQSGLYLLVSRQAQVTGVLHMTNILGHDQHYRHLAILWDQLAKVTQAKRATPAERFRQNQSLASVYSRYAGLVMRRALLPYLNGQDEGVWAGRHILLRQSGLEWHLLSSSPGLSTPEDVLLTIVPWLSDAPAPEVTPQSKERFIAWPAMGQEIDAAYCPEQWIPLSPTDMYCMERFGLLVDQVLCRMALITYAQPLRKIPQKVLEQAKQVAGVQVNSEQNELIVTEALAGEAVTALKEALVASNSTAQASALERHNQAILALEKCPVCSGRAPLVFQSPLGFKANCLDKKCATRYLRLEQTGRVFEQSIPESTGFTVVGRRAFTIRQMAGA</sequence>
<organism evidence="1 2">
    <name type="scientific">Pseudomonas tohonis</name>
    <dbReference type="NCBI Taxonomy" id="2725477"/>
    <lineage>
        <taxon>Bacteria</taxon>
        <taxon>Pseudomonadati</taxon>
        <taxon>Pseudomonadota</taxon>
        <taxon>Gammaproteobacteria</taxon>
        <taxon>Pseudomonadales</taxon>
        <taxon>Pseudomonadaceae</taxon>
        <taxon>Pseudomonas</taxon>
    </lineage>
</organism>
<evidence type="ECO:0008006" key="3">
    <source>
        <dbReference type="Google" id="ProtNLM"/>
    </source>
</evidence>
<proteinExistence type="predicted"/>
<accession>A0ABQ4W3S5</accession>
<dbReference type="Proteomes" id="UP001054892">
    <property type="component" value="Unassembled WGS sequence"/>
</dbReference>
<gene>
    <name evidence="1" type="ORF">TUM20286_38490</name>
</gene>
<dbReference type="RefSeq" id="WP_236247210.1">
    <property type="nucleotide sequence ID" value="NZ_BQKM01000009.1"/>
</dbReference>
<comment type="caution">
    <text evidence="1">The sequence shown here is derived from an EMBL/GenBank/DDBJ whole genome shotgun (WGS) entry which is preliminary data.</text>
</comment>
<evidence type="ECO:0000313" key="1">
    <source>
        <dbReference type="EMBL" id="GJN54097.1"/>
    </source>
</evidence>
<keyword evidence="2" id="KW-1185">Reference proteome</keyword>
<protein>
    <recommendedName>
        <fullName evidence="3">DUF2357 domain-containing protein</fullName>
    </recommendedName>
</protein>
<dbReference type="EMBL" id="BQKM01000009">
    <property type="protein sequence ID" value="GJN54097.1"/>
    <property type="molecule type" value="Genomic_DNA"/>
</dbReference>